<comment type="caution">
    <text evidence="7">The sequence shown here is derived from an EMBL/GenBank/DDBJ whole genome shotgun (WGS) entry which is preliminary data.</text>
</comment>
<evidence type="ECO:0000259" key="6">
    <source>
        <dbReference type="Pfam" id="PF13476"/>
    </source>
</evidence>
<evidence type="ECO:0000256" key="4">
    <source>
        <dbReference type="SAM" id="Coils"/>
    </source>
</evidence>
<dbReference type="InterPro" id="IPR038729">
    <property type="entry name" value="Rad50/SbcC_AAA"/>
</dbReference>
<dbReference type="Proteomes" id="UP001426770">
    <property type="component" value="Unassembled WGS sequence"/>
</dbReference>
<dbReference type="Pfam" id="PF13476">
    <property type="entry name" value="AAA_23"/>
    <property type="match status" value="1"/>
</dbReference>
<feature type="domain" description="Rad50/SbcC-type AAA" evidence="6">
    <location>
        <begin position="5"/>
        <end position="205"/>
    </location>
</feature>
<accession>A0ABP9WJC7</accession>
<dbReference type="Gene3D" id="3.40.50.300">
    <property type="entry name" value="P-loop containing nucleotide triphosphate hydrolases"/>
    <property type="match status" value="2"/>
</dbReference>
<dbReference type="PANTHER" id="PTHR32114">
    <property type="entry name" value="ABC TRANSPORTER ABCH.3"/>
    <property type="match status" value="1"/>
</dbReference>
<feature type="coiled-coil region" evidence="4">
    <location>
        <begin position="795"/>
        <end position="825"/>
    </location>
</feature>
<evidence type="ECO:0000256" key="3">
    <source>
        <dbReference type="ARBA" id="ARBA00013368"/>
    </source>
</evidence>
<evidence type="ECO:0000256" key="2">
    <source>
        <dbReference type="ARBA" id="ARBA00011322"/>
    </source>
</evidence>
<dbReference type="EMBL" id="BAABRR010000005">
    <property type="protein sequence ID" value="GAA5518880.1"/>
    <property type="molecule type" value="Genomic_DNA"/>
</dbReference>
<evidence type="ECO:0000313" key="8">
    <source>
        <dbReference type="Proteomes" id="UP001426770"/>
    </source>
</evidence>
<dbReference type="RefSeq" id="WP_345379193.1">
    <property type="nucleotide sequence ID" value="NZ_BAABRR010000005.1"/>
</dbReference>
<dbReference type="InterPro" id="IPR027417">
    <property type="entry name" value="P-loop_NTPase"/>
</dbReference>
<feature type="region of interest" description="Disordered" evidence="5">
    <location>
        <begin position="650"/>
        <end position="669"/>
    </location>
</feature>
<keyword evidence="8" id="KW-1185">Reference proteome</keyword>
<evidence type="ECO:0000256" key="1">
    <source>
        <dbReference type="ARBA" id="ARBA00006930"/>
    </source>
</evidence>
<evidence type="ECO:0000256" key="5">
    <source>
        <dbReference type="SAM" id="MobiDB-lite"/>
    </source>
</evidence>
<proteinExistence type="inferred from homology"/>
<reference evidence="7 8" key="1">
    <citation type="submission" date="2024-02" db="EMBL/GenBank/DDBJ databases">
        <title>Lysinimicrobium sediminis NBRC 112286.</title>
        <authorList>
            <person name="Ichikawa N."/>
            <person name="Katano-Makiyama Y."/>
            <person name="Hidaka K."/>
        </authorList>
    </citation>
    <scope>NUCLEOTIDE SEQUENCE [LARGE SCALE GENOMIC DNA]</scope>
    <source>
        <strain evidence="7 8">NBRC 112286</strain>
    </source>
</reference>
<keyword evidence="4" id="KW-0175">Coiled coil</keyword>
<gene>
    <name evidence="7" type="primary">sbcC</name>
    <name evidence="7" type="ORF">Lsed01_01314</name>
</gene>
<comment type="subunit">
    <text evidence="2">Heterodimer of SbcC and SbcD.</text>
</comment>
<dbReference type="SUPFAM" id="SSF52540">
    <property type="entry name" value="P-loop containing nucleoside triphosphate hydrolases"/>
    <property type="match status" value="2"/>
</dbReference>
<evidence type="ECO:0000313" key="7">
    <source>
        <dbReference type="EMBL" id="GAA5518880.1"/>
    </source>
</evidence>
<sequence length="1022" mass="106906">MRLTRLALEGFGPYLRAQEIDFAAFDADGLFAITGKTGAGKSTILDAICFALYDRVPRYDKAEPVLRSHFCGEDDPTEVTLDYELGTRRYRVWRSPAYARAKKRGSGTTVKPAEAKLYAWRDGDWEILAARPVEVAELIATTVPLTAAQFLQVILLAQGRFAEFLRADTSERRAVLRSLFGTQRFEDLELTIREAAKEAEASVTAADAQLGALVDRAAGVAGVDAPPAAARDAFWDDALAAAASTATQASLERAAASERAEEAALALSAARAVEEARARLTRARETMLDLASRAQEHAAREARLSLARRAVPVVGPLAAVTRAEATEAESRAALERAREVAAADAAAGLAWPVTASAAGAGSETAGAAGTLVEAGEDALRDRASELSREIGEMAAAVTAEESLPALETARATALEAVEQAESARAATHRALAELPAREAELGEAKTAASAAAARVQDLEDAVERAEKAVAAHAELAEVAAALATATEEVARAAAAHQEAAAEHARLALGRLRSQAAHLAADLSPGEPCPVCGGTDHPSPAQPSDDHVTDAQVEAAFAQIAPREQRLAAARERHSELDRLLAAARERAGEGDAAAAEAALVEARAAHAAAVEAAAERDRLAAELDALGARKTELTRALETQAEALEKAQARATETATALDGARTRASRHPEGFASATAYASALRSAKSLVETMAGATSAAEDAAATLARAREELAANLDAAGFATANEAREAALDPRELATLAQDVDDYREARAKAEAVVAELSERELPDEPADLDALSHAAAESARSRDAAIEAATGAAARLATLEQLRAEYEARGEESAAARAERDVVAVLADSLEGKAPNERRLRLESFVLASKLERIVAAANARLETMSSGQYRLEHDDQAQYRGKETGLALRIADSHTGQSRSTRSLSGGETFLASLALALGLAETVTAEAGGIELGTLFIDEGFGSLDGDTLEIAMSTLEDLRDSGRTVGLISHVEAMHDAIPARLEVEKAADGSSRVRTRVGLQEVGLHTGGVAAG</sequence>
<organism evidence="7 8">
    <name type="scientific">Demequina sediminis</name>
    <dbReference type="NCBI Taxonomy" id="1930058"/>
    <lineage>
        <taxon>Bacteria</taxon>
        <taxon>Bacillati</taxon>
        <taxon>Actinomycetota</taxon>
        <taxon>Actinomycetes</taxon>
        <taxon>Micrococcales</taxon>
        <taxon>Demequinaceae</taxon>
        <taxon>Demequina</taxon>
    </lineage>
</organism>
<dbReference type="Pfam" id="PF13558">
    <property type="entry name" value="SbcC_Walker_B"/>
    <property type="match status" value="1"/>
</dbReference>
<protein>
    <recommendedName>
        <fullName evidence="3">Nuclease SbcCD subunit C</fullName>
    </recommendedName>
</protein>
<dbReference type="PANTHER" id="PTHR32114:SF2">
    <property type="entry name" value="ABC TRANSPORTER ABCH.3"/>
    <property type="match status" value="1"/>
</dbReference>
<feature type="coiled-coil region" evidence="4">
    <location>
        <begin position="738"/>
        <end position="765"/>
    </location>
</feature>
<name>A0ABP9WJC7_9MICO</name>
<comment type="similarity">
    <text evidence="1">Belongs to the SMC family. SbcC subfamily.</text>
</comment>
<feature type="coiled-coil region" evidence="4">
    <location>
        <begin position="448"/>
        <end position="502"/>
    </location>
</feature>